<dbReference type="EMBL" id="UINC01076292">
    <property type="protein sequence ID" value="SVC15322.1"/>
    <property type="molecule type" value="Genomic_DNA"/>
</dbReference>
<dbReference type="Pfam" id="PF07587">
    <property type="entry name" value="PSD1"/>
    <property type="match status" value="1"/>
</dbReference>
<sequence>VIVNRLWHHHFGRGIVATPSDFGSRGERPSHPELLDYLARKLIDGGWKLKPIHKLIMTSAVYAQAGRVTKSGQMHDPENLLFWRRPSRRQEAEVIRDALLAVSGVLDRKAFGPGTLSGKDSRRSVYLTVKRSNLIPLLQLFDAPDAMQSVGQREVSTVAPQSLALMNSPFLSDLAGKLAARVRDDPKKISLEQGIRNAYRIVFSRLPVESEMKIWKDFASRQKELKGGGEDDSAAFRDICHALLCSNEFAYVD</sequence>
<reference evidence="2" key="1">
    <citation type="submission" date="2018-05" db="EMBL/GenBank/DDBJ databases">
        <authorList>
            <person name="Lanie J.A."/>
            <person name="Ng W.-L."/>
            <person name="Kazmierczak K.M."/>
            <person name="Andrzejewski T.M."/>
            <person name="Davidsen T.M."/>
            <person name="Wayne K.J."/>
            <person name="Tettelin H."/>
            <person name="Glass J.I."/>
            <person name="Rusch D."/>
            <person name="Podicherti R."/>
            <person name="Tsui H.-C.T."/>
            <person name="Winkler M.E."/>
        </authorList>
    </citation>
    <scope>NUCLEOTIDE SEQUENCE</scope>
</reference>
<accession>A0A382JVG1</accession>
<name>A0A382JVG1_9ZZZZ</name>
<evidence type="ECO:0000259" key="1">
    <source>
        <dbReference type="Pfam" id="PF07587"/>
    </source>
</evidence>
<dbReference type="PANTHER" id="PTHR35889">
    <property type="entry name" value="CYCLOINULO-OLIGOSACCHARIDE FRUCTANOTRANSFERASE-RELATED"/>
    <property type="match status" value="1"/>
</dbReference>
<organism evidence="2">
    <name type="scientific">marine metagenome</name>
    <dbReference type="NCBI Taxonomy" id="408172"/>
    <lineage>
        <taxon>unclassified sequences</taxon>
        <taxon>metagenomes</taxon>
        <taxon>ecological metagenomes</taxon>
    </lineage>
</organism>
<dbReference type="InterPro" id="IPR022655">
    <property type="entry name" value="DUF1553"/>
</dbReference>
<gene>
    <name evidence="2" type="ORF">METZ01_LOCUS268176</name>
</gene>
<protein>
    <recommendedName>
        <fullName evidence="1">DUF1553 domain-containing protein</fullName>
    </recommendedName>
</protein>
<evidence type="ECO:0000313" key="2">
    <source>
        <dbReference type="EMBL" id="SVC15322.1"/>
    </source>
</evidence>
<dbReference type="PANTHER" id="PTHR35889:SF3">
    <property type="entry name" value="F-BOX DOMAIN-CONTAINING PROTEIN"/>
    <property type="match status" value="1"/>
</dbReference>
<feature type="non-terminal residue" evidence="2">
    <location>
        <position position="1"/>
    </location>
</feature>
<proteinExistence type="predicted"/>
<dbReference type="AlphaFoldDB" id="A0A382JVG1"/>
<feature type="domain" description="DUF1553" evidence="1">
    <location>
        <begin position="1"/>
        <end position="218"/>
    </location>
</feature>